<feature type="compositionally biased region" description="Polar residues" evidence="13">
    <location>
        <begin position="569"/>
        <end position="579"/>
    </location>
</feature>
<feature type="compositionally biased region" description="Basic and acidic residues" evidence="13">
    <location>
        <begin position="500"/>
        <end position="517"/>
    </location>
</feature>
<comment type="subcellular location">
    <subcellularLocation>
        <location evidence="1">Bud neck</location>
    </subcellularLocation>
</comment>
<feature type="compositionally biased region" description="Polar residues" evidence="13">
    <location>
        <begin position="659"/>
        <end position="668"/>
    </location>
</feature>
<proteinExistence type="inferred from homology"/>
<dbReference type="GO" id="GO:0005940">
    <property type="term" value="C:septin ring"/>
    <property type="evidence" value="ECO:0007669"/>
    <property type="project" value="UniProtKB-ARBA"/>
</dbReference>
<evidence type="ECO:0000256" key="12">
    <source>
        <dbReference type="PROSITE-ProRule" id="PRU10141"/>
    </source>
</evidence>
<evidence type="ECO:0000259" key="14">
    <source>
        <dbReference type="PROSITE" id="PS50011"/>
    </source>
</evidence>
<dbReference type="InterPro" id="IPR011009">
    <property type="entry name" value="Kinase-like_dom_sf"/>
</dbReference>
<feature type="compositionally biased region" description="Basic and acidic residues" evidence="13">
    <location>
        <begin position="470"/>
        <end position="483"/>
    </location>
</feature>
<comment type="similarity">
    <text evidence="2">Belongs to the protein kinase superfamily. CAMK Ser/Thr protein kinase family. NIM1 subfamily.</text>
</comment>
<evidence type="ECO:0000256" key="11">
    <source>
        <dbReference type="ARBA" id="ARBA00048679"/>
    </source>
</evidence>
<dbReference type="GO" id="GO:0005935">
    <property type="term" value="C:cellular bud neck"/>
    <property type="evidence" value="ECO:0007669"/>
    <property type="project" value="UniProtKB-SubCell"/>
</dbReference>
<keyword evidence="9 12" id="KW-0067">ATP-binding</keyword>
<dbReference type="Proteomes" id="UP000059188">
    <property type="component" value="Unassembled WGS sequence"/>
</dbReference>
<feature type="compositionally biased region" description="Pro residues" evidence="13">
    <location>
        <begin position="521"/>
        <end position="534"/>
    </location>
</feature>
<dbReference type="EC" id="2.7.11.1" evidence="3"/>
<dbReference type="AlphaFoldDB" id="A0A0B7FFW7"/>
<name>A0A0B7FFW7_THACB</name>
<keyword evidence="8" id="KW-0418">Kinase</keyword>
<feature type="compositionally biased region" description="Basic and acidic residues" evidence="13">
    <location>
        <begin position="644"/>
        <end position="658"/>
    </location>
</feature>
<feature type="region of interest" description="Disordered" evidence="13">
    <location>
        <begin position="420"/>
        <end position="590"/>
    </location>
</feature>
<dbReference type="GO" id="GO:0004674">
    <property type="term" value="F:protein serine/threonine kinase activity"/>
    <property type="evidence" value="ECO:0007669"/>
    <property type="project" value="UniProtKB-KW"/>
</dbReference>
<dbReference type="CDD" id="cd14081">
    <property type="entry name" value="STKc_BRSK1_2"/>
    <property type="match status" value="1"/>
</dbReference>
<dbReference type="SUPFAM" id="SSF56112">
    <property type="entry name" value="Protein kinase-like (PK-like)"/>
    <property type="match status" value="1"/>
</dbReference>
<dbReference type="PROSITE" id="PS00108">
    <property type="entry name" value="PROTEIN_KINASE_ST"/>
    <property type="match status" value="1"/>
</dbReference>
<keyword evidence="4" id="KW-0723">Serine/threonine-protein kinase</keyword>
<keyword evidence="16" id="KW-1185">Reference proteome</keyword>
<keyword evidence="6" id="KW-0808">Transferase</keyword>
<dbReference type="PROSITE" id="PS50011">
    <property type="entry name" value="PROTEIN_KINASE_DOM"/>
    <property type="match status" value="1"/>
</dbReference>
<dbReference type="InterPro" id="IPR017441">
    <property type="entry name" value="Protein_kinase_ATP_BS"/>
</dbReference>
<dbReference type="FunFam" id="1.10.510.10:FF:000394">
    <property type="entry name" value="Serine/threonine-protein kinase HSL1"/>
    <property type="match status" value="1"/>
</dbReference>
<keyword evidence="7 12" id="KW-0547">Nucleotide-binding</keyword>
<dbReference type="Gene3D" id="1.10.510.10">
    <property type="entry name" value="Transferase(Phosphotransferase) domain 1"/>
    <property type="match status" value="1"/>
</dbReference>
<evidence type="ECO:0000256" key="13">
    <source>
        <dbReference type="SAM" id="MobiDB-lite"/>
    </source>
</evidence>
<dbReference type="InterPro" id="IPR008271">
    <property type="entry name" value="Ser/Thr_kinase_AS"/>
</dbReference>
<keyword evidence="5" id="KW-0597">Phosphoprotein</keyword>
<sequence length="873" mass="97682">MPPVTSSPPRLQKLAYHARPTRLEKEQAAAPGKDICNLPSDLTEIGPWILGDMIGKGSSGRVKLGKHKYSGKIAAIKIISKNPVLTSKQTLAEMDAKHQKQLQAIHREIVIMKLINHPCIMSLYDLQETETEFYLALEYVQGGELFDYIVSRGRLPESEALFYFKQIIYGLDYCHRFNISHRDLKPENILLDKNMNVKIADFGMAALEVANGMLETSCGSPHYASPEIVAGQAYHGASSDIWSCGVVLFALLTSRLPFDHPDIRVLLKKVKVGKYEMQEDISPLARDLLRRMLVVDPERRITIRQIFKHPFFKGQTNRIFINPPPPSLNELSMPIGQSERIERVYINNLVLLFHKSPVEIEHALRAEHPNWEKAFLYLLRQYAERVRENYGEDEDGECIGSAPCTVFADVTNGALARRRKDMATKPRSLPIGGVRMERSDRPTIGGGNIGGVKMERSDRPSPMSVAECQDEPKTPKDEMRESLYDDGITAKRSSRYSGYESRHSRDESRHSRDESSRRPRPPSVVGPRPNPPLPSKIRTAPVSPSRISAGRPAPEPRPSSVMAVYPPSETIQVSRTPSSADKPPRPTSCLNPMAQEFESVFQDVVLGPEPFKSALSPDVDGGFTMVHRRWSGRDQDQAENVPRTYEERDENRMSDDQNRQVAKRSTLSPHAEPFILGSLGQPRGKPGRKGKPAPLSLNNPNWQAVSSVSQPSTPGIDSPKIGQQPKVTGWFTNLFTFKPVFHVLYSTASIELTARECTRVLTTFGIQVLKTEGHDLLRCNVERFHDLDGALIAKPVKFRIEVKSNSRVLDSPRFDVPGTPLTTTFPGSPYPCVLVMTQEKGAHSTLKAVYARLRTMWKLDALVSPMPATPAME</sequence>
<dbReference type="Pfam" id="PF00069">
    <property type="entry name" value="Pkinase"/>
    <property type="match status" value="1"/>
</dbReference>
<evidence type="ECO:0000256" key="7">
    <source>
        <dbReference type="ARBA" id="ARBA00022741"/>
    </source>
</evidence>
<dbReference type="GO" id="GO:0035556">
    <property type="term" value="P:intracellular signal transduction"/>
    <property type="evidence" value="ECO:0007669"/>
    <property type="project" value="TreeGrafter"/>
</dbReference>
<feature type="compositionally biased region" description="Polar residues" evidence="13">
    <location>
        <begin position="696"/>
        <end position="715"/>
    </location>
</feature>
<dbReference type="PANTHER" id="PTHR24346:SF110">
    <property type="entry name" value="NON-SPECIFIC SERINE_THREONINE PROTEIN KINASE"/>
    <property type="match status" value="1"/>
</dbReference>
<evidence type="ECO:0000256" key="5">
    <source>
        <dbReference type="ARBA" id="ARBA00022553"/>
    </source>
</evidence>
<comment type="catalytic activity">
    <reaction evidence="11">
        <text>L-seryl-[protein] + ATP = O-phospho-L-seryl-[protein] + ADP + H(+)</text>
        <dbReference type="Rhea" id="RHEA:17989"/>
        <dbReference type="Rhea" id="RHEA-COMP:9863"/>
        <dbReference type="Rhea" id="RHEA-COMP:11604"/>
        <dbReference type="ChEBI" id="CHEBI:15378"/>
        <dbReference type="ChEBI" id="CHEBI:29999"/>
        <dbReference type="ChEBI" id="CHEBI:30616"/>
        <dbReference type="ChEBI" id="CHEBI:83421"/>
        <dbReference type="ChEBI" id="CHEBI:456216"/>
        <dbReference type="EC" id="2.7.11.1"/>
    </reaction>
</comment>
<organism evidence="15 16">
    <name type="scientific">Thanatephorus cucumeris (strain AG1-IB / isolate 7/3/14)</name>
    <name type="common">Lettuce bottom rot fungus</name>
    <name type="synonym">Rhizoctonia solani</name>
    <dbReference type="NCBI Taxonomy" id="1108050"/>
    <lineage>
        <taxon>Eukaryota</taxon>
        <taxon>Fungi</taxon>
        <taxon>Dikarya</taxon>
        <taxon>Basidiomycota</taxon>
        <taxon>Agaricomycotina</taxon>
        <taxon>Agaricomycetes</taxon>
        <taxon>Cantharellales</taxon>
        <taxon>Ceratobasidiaceae</taxon>
        <taxon>Rhizoctonia</taxon>
        <taxon>Rhizoctonia solani AG-1</taxon>
    </lineage>
</organism>
<dbReference type="GO" id="GO:0005524">
    <property type="term" value="F:ATP binding"/>
    <property type="evidence" value="ECO:0007669"/>
    <property type="project" value="UniProtKB-UniRule"/>
</dbReference>
<feature type="region of interest" description="Disordered" evidence="13">
    <location>
        <begin position="630"/>
        <end position="717"/>
    </location>
</feature>
<evidence type="ECO:0000313" key="15">
    <source>
        <dbReference type="EMBL" id="CEL56520.1"/>
    </source>
</evidence>
<evidence type="ECO:0000256" key="3">
    <source>
        <dbReference type="ARBA" id="ARBA00012513"/>
    </source>
</evidence>
<dbReference type="PANTHER" id="PTHR24346">
    <property type="entry name" value="MAP/MICROTUBULE AFFINITY-REGULATING KINASE"/>
    <property type="match status" value="1"/>
</dbReference>
<protein>
    <recommendedName>
        <fullName evidence="3">non-specific serine/threonine protein kinase</fullName>
        <ecNumber evidence="3">2.7.11.1</ecNumber>
    </recommendedName>
</protein>
<evidence type="ECO:0000256" key="1">
    <source>
        <dbReference type="ARBA" id="ARBA00004266"/>
    </source>
</evidence>
<evidence type="ECO:0000256" key="4">
    <source>
        <dbReference type="ARBA" id="ARBA00022527"/>
    </source>
</evidence>
<dbReference type="PROSITE" id="PS00107">
    <property type="entry name" value="PROTEIN_KINASE_ATP"/>
    <property type="match status" value="1"/>
</dbReference>
<evidence type="ECO:0000256" key="6">
    <source>
        <dbReference type="ARBA" id="ARBA00022679"/>
    </source>
</evidence>
<accession>A0A0B7FFW7</accession>
<dbReference type="OrthoDB" id="193931at2759"/>
<evidence type="ECO:0000256" key="2">
    <source>
        <dbReference type="ARBA" id="ARBA00010791"/>
    </source>
</evidence>
<comment type="catalytic activity">
    <reaction evidence="10">
        <text>L-threonyl-[protein] + ATP = O-phospho-L-threonyl-[protein] + ADP + H(+)</text>
        <dbReference type="Rhea" id="RHEA:46608"/>
        <dbReference type="Rhea" id="RHEA-COMP:11060"/>
        <dbReference type="Rhea" id="RHEA-COMP:11605"/>
        <dbReference type="ChEBI" id="CHEBI:15378"/>
        <dbReference type="ChEBI" id="CHEBI:30013"/>
        <dbReference type="ChEBI" id="CHEBI:30616"/>
        <dbReference type="ChEBI" id="CHEBI:61977"/>
        <dbReference type="ChEBI" id="CHEBI:456216"/>
        <dbReference type="EC" id="2.7.11.1"/>
    </reaction>
</comment>
<dbReference type="SMART" id="SM00220">
    <property type="entry name" value="S_TKc"/>
    <property type="match status" value="1"/>
</dbReference>
<reference evidence="15 16" key="1">
    <citation type="submission" date="2014-11" db="EMBL/GenBank/DDBJ databases">
        <authorList>
            <person name="Wibberg Daniel"/>
        </authorList>
    </citation>
    <scope>NUCLEOTIDE SEQUENCE [LARGE SCALE GENOMIC DNA]</scope>
    <source>
        <strain evidence="15">Rhizoctonia solani AG1-IB 7/3/14</strain>
    </source>
</reference>
<evidence type="ECO:0000256" key="8">
    <source>
        <dbReference type="ARBA" id="ARBA00022777"/>
    </source>
</evidence>
<feature type="domain" description="Protein kinase" evidence="14">
    <location>
        <begin position="48"/>
        <end position="312"/>
    </location>
</feature>
<evidence type="ECO:0000313" key="16">
    <source>
        <dbReference type="Proteomes" id="UP000059188"/>
    </source>
</evidence>
<evidence type="ECO:0000256" key="9">
    <source>
        <dbReference type="ARBA" id="ARBA00022840"/>
    </source>
</evidence>
<dbReference type="EMBL" id="LN679122">
    <property type="protein sequence ID" value="CEL56520.1"/>
    <property type="molecule type" value="Genomic_DNA"/>
</dbReference>
<dbReference type="STRING" id="1108050.A0A0B7FFW7"/>
<feature type="binding site" evidence="12">
    <location>
        <position position="77"/>
    </location>
    <ligand>
        <name>ATP</name>
        <dbReference type="ChEBI" id="CHEBI:30616"/>
    </ligand>
</feature>
<dbReference type="InterPro" id="IPR000719">
    <property type="entry name" value="Prot_kinase_dom"/>
</dbReference>
<evidence type="ECO:0000256" key="10">
    <source>
        <dbReference type="ARBA" id="ARBA00047899"/>
    </source>
</evidence>
<gene>
    <name evidence="15" type="primary">HSL1</name>
    <name evidence="15" type="ORF">RSOLAG1IB_07869</name>
</gene>